<dbReference type="AlphaFoldDB" id="A0AAD3HU30"/>
<organism evidence="2 3">
    <name type="scientific">Astrephomene gubernaculifera</name>
    <dbReference type="NCBI Taxonomy" id="47775"/>
    <lineage>
        <taxon>Eukaryota</taxon>
        <taxon>Viridiplantae</taxon>
        <taxon>Chlorophyta</taxon>
        <taxon>core chlorophytes</taxon>
        <taxon>Chlorophyceae</taxon>
        <taxon>CS clade</taxon>
        <taxon>Chlamydomonadales</taxon>
        <taxon>Astrephomenaceae</taxon>
        <taxon>Astrephomene</taxon>
    </lineage>
</organism>
<keyword evidence="1" id="KW-0732">Signal</keyword>
<reference evidence="2 3" key="1">
    <citation type="journal article" date="2021" name="Sci. Rep.">
        <title>Genome sequencing of the multicellular alga Astrephomene provides insights into convergent evolution of germ-soma differentiation.</title>
        <authorList>
            <person name="Yamashita S."/>
            <person name="Yamamoto K."/>
            <person name="Matsuzaki R."/>
            <person name="Suzuki S."/>
            <person name="Yamaguchi H."/>
            <person name="Hirooka S."/>
            <person name="Minakuchi Y."/>
            <person name="Miyagishima S."/>
            <person name="Kawachi M."/>
            <person name="Toyoda A."/>
            <person name="Nozaki H."/>
        </authorList>
    </citation>
    <scope>NUCLEOTIDE SEQUENCE [LARGE SCALE GENOMIC DNA]</scope>
    <source>
        <strain evidence="2 3">NIES-4017</strain>
    </source>
</reference>
<feature type="non-terminal residue" evidence="2">
    <location>
        <position position="1"/>
    </location>
</feature>
<protein>
    <submittedName>
        <fullName evidence="2">Uncharacterized protein</fullName>
    </submittedName>
</protein>
<dbReference type="EMBL" id="BMAR01000096">
    <property type="protein sequence ID" value="GFR53193.1"/>
    <property type="molecule type" value="Genomic_DNA"/>
</dbReference>
<evidence type="ECO:0000256" key="1">
    <source>
        <dbReference type="SAM" id="SignalP"/>
    </source>
</evidence>
<name>A0AAD3HU30_9CHLO</name>
<keyword evidence="3" id="KW-1185">Reference proteome</keyword>
<dbReference type="Gene3D" id="2.10.25.10">
    <property type="entry name" value="Laminin"/>
    <property type="match status" value="1"/>
</dbReference>
<proteinExistence type="predicted"/>
<feature type="signal peptide" evidence="1">
    <location>
        <begin position="1"/>
        <end position="20"/>
    </location>
</feature>
<gene>
    <name evidence="2" type="ORF">Agub_g15942</name>
</gene>
<feature type="chain" id="PRO_5041914288" evidence="1">
    <location>
        <begin position="21"/>
        <end position="130"/>
    </location>
</feature>
<evidence type="ECO:0000313" key="3">
    <source>
        <dbReference type="Proteomes" id="UP001054857"/>
    </source>
</evidence>
<sequence>MQPLGLACALLIGWAVLARGQGDCSGHGQLVDGKCSCNSPLPVDASPGWVGDTCNVQVHHLFLNGQDVQETCGEGHVCNVVAPSEPVCFATSIAEMSDSAFHLALLLTSNSLEAAVGLRGLLTNITAAGG</sequence>
<dbReference type="Proteomes" id="UP001054857">
    <property type="component" value="Unassembled WGS sequence"/>
</dbReference>
<accession>A0AAD3HU30</accession>
<comment type="caution">
    <text evidence="2">The sequence shown here is derived from an EMBL/GenBank/DDBJ whole genome shotgun (WGS) entry which is preliminary data.</text>
</comment>
<evidence type="ECO:0000313" key="2">
    <source>
        <dbReference type="EMBL" id="GFR53193.1"/>
    </source>
</evidence>